<protein>
    <submittedName>
        <fullName evidence="2">Uncharacterized protein</fullName>
    </submittedName>
</protein>
<dbReference type="EMBL" id="KV013488">
    <property type="protein sequence ID" value="KZV23497.1"/>
    <property type="molecule type" value="Genomic_DNA"/>
</dbReference>
<sequence length="136" mass="14978">MADGPEYHGPMISPVDLPCVEDRPAEAPLCPAWLPEEPSKANTDPAAQNREKKRGATTQPTIIGQWYSGTTTQPATRSKAALDLSGTTAQPTDHNEQRIQLSRESGSILVFVPETSADCYWDSWIVSDTYFERLDV</sequence>
<evidence type="ECO:0000313" key="3">
    <source>
        <dbReference type="Proteomes" id="UP000250235"/>
    </source>
</evidence>
<organism evidence="2 3">
    <name type="scientific">Dorcoceras hygrometricum</name>
    <dbReference type="NCBI Taxonomy" id="472368"/>
    <lineage>
        <taxon>Eukaryota</taxon>
        <taxon>Viridiplantae</taxon>
        <taxon>Streptophyta</taxon>
        <taxon>Embryophyta</taxon>
        <taxon>Tracheophyta</taxon>
        <taxon>Spermatophyta</taxon>
        <taxon>Magnoliopsida</taxon>
        <taxon>eudicotyledons</taxon>
        <taxon>Gunneridae</taxon>
        <taxon>Pentapetalae</taxon>
        <taxon>asterids</taxon>
        <taxon>lamiids</taxon>
        <taxon>Lamiales</taxon>
        <taxon>Gesneriaceae</taxon>
        <taxon>Didymocarpoideae</taxon>
        <taxon>Trichosporeae</taxon>
        <taxon>Loxocarpinae</taxon>
        <taxon>Dorcoceras</taxon>
    </lineage>
</organism>
<evidence type="ECO:0000313" key="2">
    <source>
        <dbReference type="EMBL" id="KZV23497.1"/>
    </source>
</evidence>
<keyword evidence="3" id="KW-1185">Reference proteome</keyword>
<proteinExistence type="predicted"/>
<dbReference type="AlphaFoldDB" id="A0A2Z7AVZ0"/>
<reference evidence="2 3" key="1">
    <citation type="journal article" date="2015" name="Proc. Natl. Acad. Sci. U.S.A.">
        <title>The resurrection genome of Boea hygrometrica: A blueprint for survival of dehydration.</title>
        <authorList>
            <person name="Xiao L."/>
            <person name="Yang G."/>
            <person name="Zhang L."/>
            <person name="Yang X."/>
            <person name="Zhao S."/>
            <person name="Ji Z."/>
            <person name="Zhou Q."/>
            <person name="Hu M."/>
            <person name="Wang Y."/>
            <person name="Chen M."/>
            <person name="Xu Y."/>
            <person name="Jin H."/>
            <person name="Xiao X."/>
            <person name="Hu G."/>
            <person name="Bao F."/>
            <person name="Hu Y."/>
            <person name="Wan P."/>
            <person name="Li L."/>
            <person name="Deng X."/>
            <person name="Kuang T."/>
            <person name="Xiang C."/>
            <person name="Zhu J.K."/>
            <person name="Oliver M.J."/>
            <person name="He Y."/>
        </authorList>
    </citation>
    <scope>NUCLEOTIDE SEQUENCE [LARGE SCALE GENOMIC DNA]</scope>
    <source>
        <strain evidence="3">cv. XS01</strain>
    </source>
</reference>
<dbReference type="Proteomes" id="UP000250235">
    <property type="component" value="Unassembled WGS sequence"/>
</dbReference>
<feature type="region of interest" description="Disordered" evidence="1">
    <location>
        <begin position="30"/>
        <end position="77"/>
    </location>
</feature>
<feature type="compositionally biased region" description="Polar residues" evidence="1">
    <location>
        <begin position="56"/>
        <end position="76"/>
    </location>
</feature>
<gene>
    <name evidence="2" type="ORF">F511_41199</name>
</gene>
<evidence type="ECO:0000256" key="1">
    <source>
        <dbReference type="SAM" id="MobiDB-lite"/>
    </source>
</evidence>
<accession>A0A2Z7AVZ0</accession>
<name>A0A2Z7AVZ0_9LAMI</name>